<dbReference type="PANTHER" id="PTHR48106">
    <property type="entry name" value="QUINONE OXIDOREDUCTASE PIG3-RELATED"/>
    <property type="match status" value="1"/>
</dbReference>
<dbReference type="Pfam" id="PF00107">
    <property type="entry name" value="ADH_zinc_N"/>
    <property type="match status" value="1"/>
</dbReference>
<dbReference type="RefSeq" id="WP_064518835.1">
    <property type="nucleotide sequence ID" value="NZ_LXEP01000044.1"/>
</dbReference>
<dbReference type="Gene3D" id="3.90.180.10">
    <property type="entry name" value="Medium-chain alcohol dehydrogenases, catalytic domain"/>
    <property type="match status" value="1"/>
</dbReference>
<proteinExistence type="predicted"/>
<evidence type="ECO:0000256" key="1">
    <source>
        <dbReference type="ARBA" id="ARBA00022857"/>
    </source>
</evidence>
<reference evidence="5 6" key="1">
    <citation type="submission" date="2016-04" db="EMBL/GenBank/DDBJ databases">
        <title>ATOL: Assembling a taxonomically balanced genome-scale reconstruction of the evolutionary history of the Enterobacteriaceae.</title>
        <authorList>
            <person name="Plunkett G.III."/>
            <person name="Neeno-Eckwall E.C."/>
            <person name="Glasner J.D."/>
            <person name="Perna N.T."/>
        </authorList>
    </citation>
    <scope>NUCLEOTIDE SEQUENCE [LARGE SCALE GENOMIC DNA]</scope>
    <source>
        <strain evidence="5 6">ATCC 51604</strain>
    </source>
</reference>
<feature type="domain" description="Alcohol dehydrogenase-like N-terminal" evidence="4">
    <location>
        <begin position="34"/>
        <end position="110"/>
    </location>
</feature>
<accession>A0A1B7HN87</accession>
<dbReference type="EC" id="1.-.-.-" evidence="5"/>
<dbReference type="InterPro" id="IPR036291">
    <property type="entry name" value="NAD(P)-bd_dom_sf"/>
</dbReference>
<evidence type="ECO:0000256" key="2">
    <source>
        <dbReference type="ARBA" id="ARBA00023002"/>
    </source>
</evidence>
<dbReference type="InterPro" id="IPR013149">
    <property type="entry name" value="ADH-like_C"/>
</dbReference>
<dbReference type="InterPro" id="IPR013154">
    <property type="entry name" value="ADH-like_N"/>
</dbReference>
<dbReference type="Gene3D" id="3.40.50.720">
    <property type="entry name" value="NAD(P)-binding Rossmann-like Domain"/>
    <property type="match status" value="1"/>
</dbReference>
<dbReference type="Pfam" id="PF08240">
    <property type="entry name" value="ADH_N"/>
    <property type="match status" value="1"/>
</dbReference>
<dbReference type="SUPFAM" id="SSF51735">
    <property type="entry name" value="NAD(P)-binding Rossmann-fold domains"/>
    <property type="match status" value="1"/>
</dbReference>
<evidence type="ECO:0000259" key="4">
    <source>
        <dbReference type="Pfam" id="PF08240"/>
    </source>
</evidence>
<dbReference type="GO" id="GO:0070402">
    <property type="term" value="F:NADPH binding"/>
    <property type="evidence" value="ECO:0007669"/>
    <property type="project" value="TreeGrafter"/>
</dbReference>
<comment type="caution">
    <text evidence="5">The sequence shown here is derived from an EMBL/GenBank/DDBJ whole genome shotgun (WGS) entry which is preliminary data.</text>
</comment>
<name>A0A1B7HN87_9ENTR</name>
<organism evidence="5 6">
    <name type="scientific">Buttiauxella gaviniae ATCC 51604</name>
    <dbReference type="NCBI Taxonomy" id="1354253"/>
    <lineage>
        <taxon>Bacteria</taxon>
        <taxon>Pseudomonadati</taxon>
        <taxon>Pseudomonadota</taxon>
        <taxon>Gammaproteobacteria</taxon>
        <taxon>Enterobacterales</taxon>
        <taxon>Enterobacteriaceae</taxon>
        <taxon>Buttiauxella</taxon>
    </lineage>
</organism>
<dbReference type="PANTHER" id="PTHR48106:SF18">
    <property type="entry name" value="QUINONE OXIDOREDUCTASE PIG3"/>
    <property type="match status" value="1"/>
</dbReference>
<dbReference type="SUPFAM" id="SSF50129">
    <property type="entry name" value="GroES-like"/>
    <property type="match status" value="1"/>
</dbReference>
<dbReference type="EMBL" id="LXEP01000044">
    <property type="protein sequence ID" value="OAT17105.1"/>
    <property type="molecule type" value="Genomic_DNA"/>
</dbReference>
<dbReference type="AlphaFoldDB" id="A0A1B7HN87"/>
<evidence type="ECO:0000259" key="3">
    <source>
        <dbReference type="Pfam" id="PF00107"/>
    </source>
</evidence>
<gene>
    <name evidence="5" type="ORF">M977_04351</name>
</gene>
<dbReference type="GO" id="GO:0016651">
    <property type="term" value="F:oxidoreductase activity, acting on NAD(P)H"/>
    <property type="evidence" value="ECO:0007669"/>
    <property type="project" value="TreeGrafter"/>
</dbReference>
<evidence type="ECO:0000313" key="6">
    <source>
        <dbReference type="Proteomes" id="UP000078504"/>
    </source>
</evidence>
<dbReference type="InterPro" id="IPR011032">
    <property type="entry name" value="GroES-like_sf"/>
</dbReference>
<dbReference type="Proteomes" id="UP000078504">
    <property type="component" value="Unassembled WGS sequence"/>
</dbReference>
<protein>
    <submittedName>
        <fullName evidence="5">Putative oxidoreductase</fullName>
        <ecNumber evidence="5">1.-.-.-</ecNumber>
    </submittedName>
</protein>
<evidence type="ECO:0000313" key="5">
    <source>
        <dbReference type="EMBL" id="OAT17105.1"/>
    </source>
</evidence>
<keyword evidence="1" id="KW-0521">NADP</keyword>
<dbReference type="PATRIC" id="fig|1354253.4.peg.4464"/>
<keyword evidence="2 5" id="KW-0560">Oxidoreductase</keyword>
<feature type="domain" description="Alcohol dehydrogenase-like C-terminal" evidence="3">
    <location>
        <begin position="153"/>
        <end position="266"/>
    </location>
</feature>
<dbReference type="CDD" id="cd05282">
    <property type="entry name" value="ETR_like"/>
    <property type="match status" value="1"/>
</dbReference>
<sequence>MHNSALWFRQFGQPEHVITLEQAELTPRPCAMLRVQMRYAPVNPSDLIPITGAYRHRVMPPRIVGYEGVGVVIDADNPGWIGKRILPLRGDGTWQQWVDCPQQWAVPVPDNTPDLLAARGYINPLAAFVMLKQWPVQGKRVLLTAANSSCAALLAQWATIQGATEVVGVCRNEDQKAMLLQNGIRPLTMDDHEALRITTQYADVVFDAVGGSLATLLLSHLQADANFVSYGLLSGEPYQAKNYATRPQRFHLRDTLAVTDSREWQQWFIELWPLLANSQLPDVKLFALAKWRDALREFAVSGRRCKPVLAM</sequence>